<protein>
    <submittedName>
        <fullName evidence="1">Uncharacterized protein</fullName>
    </submittedName>
</protein>
<proteinExistence type="predicted"/>
<dbReference type="EMBL" id="FQVT01000001">
    <property type="protein sequence ID" value="SHF43706.1"/>
    <property type="molecule type" value="Genomic_DNA"/>
</dbReference>
<name>A0A1M5BMS9_SALEC</name>
<accession>A0A1M5BMS9</accession>
<evidence type="ECO:0000313" key="2">
    <source>
        <dbReference type="Proteomes" id="UP000183945"/>
    </source>
</evidence>
<dbReference type="STRING" id="1073325.SAMN05444483_101100"/>
<sequence length="50" mass="5893">MVLKVKWTEFKSSLESFQSEGNALIEKYKAARTEDLLNELKEDKQSWETI</sequence>
<gene>
    <name evidence="1" type="ORF">SAMN05444483_101100</name>
</gene>
<reference evidence="2" key="1">
    <citation type="submission" date="2016-11" db="EMBL/GenBank/DDBJ databases">
        <authorList>
            <person name="Varghese N."/>
            <person name="Submissions S."/>
        </authorList>
    </citation>
    <scope>NUCLEOTIDE SEQUENCE [LARGE SCALE GENOMIC DNA]</scope>
    <source>
        <strain evidence="2">DSM 24579</strain>
    </source>
</reference>
<organism evidence="1 2">
    <name type="scientific">Salegentibacter echinorum</name>
    <dbReference type="NCBI Taxonomy" id="1073325"/>
    <lineage>
        <taxon>Bacteria</taxon>
        <taxon>Pseudomonadati</taxon>
        <taxon>Bacteroidota</taxon>
        <taxon>Flavobacteriia</taxon>
        <taxon>Flavobacteriales</taxon>
        <taxon>Flavobacteriaceae</taxon>
        <taxon>Salegentibacter</taxon>
    </lineage>
</organism>
<evidence type="ECO:0000313" key="1">
    <source>
        <dbReference type="EMBL" id="SHF43706.1"/>
    </source>
</evidence>
<keyword evidence="2" id="KW-1185">Reference proteome</keyword>
<dbReference type="AlphaFoldDB" id="A0A1M5BMS9"/>
<dbReference type="RefSeq" id="WP_245812526.1">
    <property type="nucleotide sequence ID" value="NZ_FQVT01000001.1"/>
</dbReference>
<dbReference type="Proteomes" id="UP000183945">
    <property type="component" value="Unassembled WGS sequence"/>
</dbReference>